<gene>
    <name evidence="1" type="ORF">DFR40_3297</name>
</gene>
<evidence type="ECO:0000313" key="2">
    <source>
        <dbReference type="Proteomes" id="UP000270626"/>
    </source>
</evidence>
<protein>
    <submittedName>
        <fullName evidence="1">Uncharacterized protein</fullName>
    </submittedName>
</protein>
<keyword evidence="2" id="KW-1185">Reference proteome</keyword>
<dbReference type="EMBL" id="RBXP01000020">
    <property type="protein sequence ID" value="RKT49631.1"/>
    <property type="molecule type" value="Genomic_DNA"/>
</dbReference>
<comment type="caution">
    <text evidence="1">The sequence shown here is derived from an EMBL/GenBank/DDBJ whole genome shotgun (WGS) entry which is preliminary data.</text>
</comment>
<accession>A0A495VJR8</accession>
<reference evidence="1 2" key="1">
    <citation type="submission" date="2018-10" db="EMBL/GenBank/DDBJ databases">
        <title>Genomic Encyclopedia of Type Strains, Phase IV (KMG-IV): sequencing the most valuable type-strain genomes for metagenomic binning, comparative biology and taxonomic classification.</title>
        <authorList>
            <person name="Goeker M."/>
        </authorList>
    </citation>
    <scope>NUCLEOTIDE SEQUENCE [LARGE SCALE GENOMIC DNA]</scope>
    <source>
        <strain evidence="1 2">DSM 23841</strain>
    </source>
</reference>
<name>A0A495VJR8_9RHOO</name>
<dbReference type="AlphaFoldDB" id="A0A495VJR8"/>
<dbReference type="Proteomes" id="UP000270626">
    <property type="component" value="Unassembled WGS sequence"/>
</dbReference>
<dbReference type="RefSeq" id="WP_121459555.1">
    <property type="nucleotide sequence ID" value="NZ_JAANMQ010000007.1"/>
</dbReference>
<dbReference type="OrthoDB" id="8900369at2"/>
<proteinExistence type="predicted"/>
<evidence type="ECO:0000313" key="1">
    <source>
        <dbReference type="EMBL" id="RKT49631.1"/>
    </source>
</evidence>
<organism evidence="1 2">
    <name type="scientific">Azonexus fungiphilus</name>
    <dbReference type="NCBI Taxonomy" id="146940"/>
    <lineage>
        <taxon>Bacteria</taxon>
        <taxon>Pseudomonadati</taxon>
        <taxon>Pseudomonadota</taxon>
        <taxon>Betaproteobacteria</taxon>
        <taxon>Rhodocyclales</taxon>
        <taxon>Azonexaceae</taxon>
        <taxon>Azonexus</taxon>
    </lineage>
</organism>
<sequence>MPGHAANTDPHRETYDMLGTGIRLALHPNEPGRILAFVDLADYLADGQADAWPLLERTYLTLIATANDRLLPFAWRVACLDYAYRPYRALHRLPATPASQERLRRLGYRLATVDIFESKHD</sequence>